<dbReference type="PANTHER" id="PTHR30522">
    <property type="entry name" value="NUCLEOSIDE TRIPHOSPHATE PYROPHOSPHOHYDROLASE"/>
    <property type="match status" value="1"/>
</dbReference>
<dbReference type="CDD" id="cd11529">
    <property type="entry name" value="NTP-PPase_MazG_Cterm"/>
    <property type="match status" value="1"/>
</dbReference>
<feature type="domain" description="NTP pyrophosphohydrolase MazG-like" evidence="1">
    <location>
        <begin position="27"/>
        <end position="99"/>
    </location>
</feature>
<reference evidence="2" key="1">
    <citation type="submission" date="2023-07" db="EMBL/GenBank/DDBJ databases">
        <authorList>
            <person name="Haufschild T."/>
            <person name="Kallscheuer N."/>
            <person name="Hammer J."/>
            <person name="Kohn T."/>
            <person name="Kabuu M."/>
            <person name="Jogler M."/>
            <person name="Wohfarth N."/>
            <person name="Heuer A."/>
            <person name="Rohde M."/>
            <person name="van Teeseling M.C.F."/>
            <person name="Jogler C."/>
        </authorList>
    </citation>
    <scope>NUCLEOTIDE SEQUENCE</scope>
    <source>
        <strain evidence="2">Strain 138</strain>
        <strain evidence="3">Strain 318</strain>
    </source>
</reference>
<dbReference type="EC" id="3.6.1.9" evidence="2"/>
<dbReference type="RefSeq" id="WP_367887703.1">
    <property type="nucleotide sequence ID" value="NZ_CP130612.1"/>
</dbReference>
<keyword evidence="2" id="KW-0378">Hydrolase</keyword>
<protein>
    <submittedName>
        <fullName evidence="2">Nucleoside triphosphate pyrophosphohydrolase</fullName>
        <ecNumber evidence="2">3.6.1.9</ecNumber>
    </submittedName>
</protein>
<dbReference type="GO" id="GO:0046061">
    <property type="term" value="P:dATP catabolic process"/>
    <property type="evidence" value="ECO:0007669"/>
    <property type="project" value="TreeGrafter"/>
</dbReference>
<name>A0AA49JTY6_9BACT</name>
<accession>A0AA49JTY6</accession>
<organism evidence="2">
    <name type="scientific">Pseudogemmatithrix spongiicola</name>
    <dbReference type="NCBI Taxonomy" id="3062599"/>
    <lineage>
        <taxon>Bacteria</taxon>
        <taxon>Pseudomonadati</taxon>
        <taxon>Gemmatimonadota</taxon>
        <taxon>Gemmatimonadia</taxon>
        <taxon>Gemmatimonadales</taxon>
        <taxon>Gemmatimonadaceae</taxon>
        <taxon>Pseudogemmatithrix</taxon>
    </lineage>
</organism>
<dbReference type="Proteomes" id="UP001229955">
    <property type="component" value="Chromosome"/>
</dbReference>
<proteinExistence type="predicted"/>
<dbReference type="SUPFAM" id="SSF101386">
    <property type="entry name" value="all-alpha NTP pyrophosphatases"/>
    <property type="match status" value="2"/>
</dbReference>
<evidence type="ECO:0000313" key="3">
    <source>
        <dbReference type="EMBL" id="WKW14934.1"/>
    </source>
</evidence>
<dbReference type="Pfam" id="PF03819">
    <property type="entry name" value="MazG"/>
    <property type="match status" value="2"/>
</dbReference>
<dbReference type="GO" id="GO:0046052">
    <property type="term" value="P:UTP catabolic process"/>
    <property type="evidence" value="ECO:0007669"/>
    <property type="project" value="TreeGrafter"/>
</dbReference>
<dbReference type="EMBL" id="CP130613">
    <property type="protein sequence ID" value="WKW14934.1"/>
    <property type="molecule type" value="Genomic_DNA"/>
</dbReference>
<evidence type="ECO:0000313" key="2">
    <source>
        <dbReference type="EMBL" id="WKW12025.1"/>
    </source>
</evidence>
<dbReference type="GO" id="GO:0046081">
    <property type="term" value="P:dUTP catabolic process"/>
    <property type="evidence" value="ECO:0007669"/>
    <property type="project" value="TreeGrafter"/>
</dbReference>
<dbReference type="InterPro" id="IPR011551">
    <property type="entry name" value="NTP_PyrPHydrolase_MazG"/>
</dbReference>
<dbReference type="CDD" id="cd11528">
    <property type="entry name" value="NTP-PPase_MazG_Nterm"/>
    <property type="match status" value="1"/>
</dbReference>
<dbReference type="GO" id="GO:0006203">
    <property type="term" value="P:dGTP catabolic process"/>
    <property type="evidence" value="ECO:0007669"/>
    <property type="project" value="TreeGrafter"/>
</dbReference>
<sequence>MQDKATLEDALAIMRDLRARDAWDRAQTHDSLRPYLNEEMHELDDALREGDDAAMCGELGDVLLQVLFHAVIAEERGAFGPEHVAGSLVRKMTVRHPWLYGTDKERTPWEQMKAKSRKSLAEGLPTGLPALHRAHRLQERAAGVGFDWPDVAGPIAKVAEELEEVKQQMATDGAVFDTHGVPSGDARHARLEEELGDLLFAVVNLCRKAGTHPALALDRANAKFQRRFEAIEQLAAVRGIDVRTAGLEALDTLWDEVKAGESKA</sequence>
<keyword evidence="4" id="KW-1185">Reference proteome</keyword>
<dbReference type="NCBIfam" id="NF007113">
    <property type="entry name" value="PRK09562.1"/>
    <property type="match status" value="1"/>
</dbReference>
<dbReference type="NCBIfam" id="TIGR00444">
    <property type="entry name" value="mazG"/>
    <property type="match status" value="1"/>
</dbReference>
<dbReference type="PANTHER" id="PTHR30522:SF0">
    <property type="entry name" value="NUCLEOSIDE TRIPHOSPHATE PYROPHOSPHOHYDROLASE"/>
    <property type="match status" value="1"/>
</dbReference>
<gene>
    <name evidence="2" type="primary">mazG</name>
    <name evidence="2" type="ORF">Strain138_001297</name>
    <name evidence="3" type="ORF">Strain318_001297</name>
</gene>
<dbReference type="AlphaFoldDB" id="A0AA49JTY6"/>
<dbReference type="InterPro" id="IPR048011">
    <property type="entry name" value="NTP-PPase_MazG-like_C"/>
</dbReference>
<dbReference type="GO" id="GO:0047429">
    <property type="term" value="F:nucleoside triphosphate diphosphatase activity"/>
    <property type="evidence" value="ECO:0007669"/>
    <property type="project" value="UniProtKB-EC"/>
</dbReference>
<evidence type="ECO:0000259" key="1">
    <source>
        <dbReference type="Pfam" id="PF03819"/>
    </source>
</evidence>
<dbReference type="InterPro" id="IPR048015">
    <property type="entry name" value="NTP-PPase_MazG-like_N"/>
</dbReference>
<dbReference type="GO" id="GO:0046076">
    <property type="term" value="P:dTTP catabolic process"/>
    <property type="evidence" value="ECO:0007669"/>
    <property type="project" value="TreeGrafter"/>
</dbReference>
<dbReference type="KEGG" id="pspc:Strain318_001297"/>
<dbReference type="GO" id="GO:0046047">
    <property type="term" value="P:TTP catabolic process"/>
    <property type="evidence" value="ECO:0007669"/>
    <property type="project" value="TreeGrafter"/>
</dbReference>
<dbReference type="EMBL" id="CP130612">
    <property type="protein sequence ID" value="WKW12025.1"/>
    <property type="molecule type" value="Genomic_DNA"/>
</dbReference>
<evidence type="ECO:0000313" key="4">
    <source>
        <dbReference type="Proteomes" id="UP001229955"/>
    </source>
</evidence>
<dbReference type="InterPro" id="IPR004518">
    <property type="entry name" value="MazG-like_dom"/>
</dbReference>
<feature type="domain" description="NTP pyrophosphohydrolase MazG-like" evidence="1">
    <location>
        <begin position="156"/>
        <end position="227"/>
    </location>
</feature>
<accession>A0AA49JZI5</accession>
<dbReference type="Gene3D" id="1.10.287.1080">
    <property type="entry name" value="MazG-like"/>
    <property type="match status" value="2"/>
</dbReference>